<evidence type="ECO:0000256" key="1">
    <source>
        <dbReference type="SAM" id="MobiDB-lite"/>
    </source>
</evidence>
<feature type="region of interest" description="Disordered" evidence="1">
    <location>
        <begin position="269"/>
        <end position="307"/>
    </location>
</feature>
<dbReference type="Proteomes" id="UP000800039">
    <property type="component" value="Unassembled WGS sequence"/>
</dbReference>
<sequence length="540" mass="59180">MAPNITSSSAPTRSETNELGHDTSKFVQRHPHNVPSANSSKGEHKMRSPKAKPQVDENGWTVVSATKKVEPGSQKPTSLPPSSPRTCQNQFDALQTHEDTHQARDQGRECKKLVLGNDKMSLPSPKLAAKSVEGSRATSNTSSSWVDVCKFPLTAPKATAPSHNELSLTKAEAKAQIIPKSSDFPNILTSQLPQIPQARASWANVASSTPVEAENPTTKLSVDVCDPTKDEKGPSVVTEVPLEVDVLAAPPILPETITLPAVSHANTSMSPSFAGSATPAIETTGLSPQPNSSSAKPLPSSPSPIREQSSDNLLVMIRQERQCLLEGPQITIYVGEIAITGISKRAAMAASSVLNKHFTKHPELLECRFSTGYMDPDAIQLLLVTWMEPMCREFEAYAVPVQETFDGNIALLRASRFLGMERYTRDILTGHISYLKSHLPSYDEIVAVEQNTTSEKDPLWTNMVNHLCHDRFKGLMPDPREFAAFLEKHPKLKKAMESADAYFSGIAKQKWGAIKAERRQRWETNQAEKKVRLAQKQAVT</sequence>
<dbReference type="GeneID" id="63853356"/>
<gene>
    <name evidence="2" type="ORF">K460DRAFT_396490</name>
</gene>
<evidence type="ECO:0000313" key="3">
    <source>
        <dbReference type="Proteomes" id="UP000800039"/>
    </source>
</evidence>
<feature type="region of interest" description="Disordered" evidence="1">
    <location>
        <begin position="114"/>
        <end position="140"/>
    </location>
</feature>
<dbReference type="OrthoDB" id="3801338at2759"/>
<organism evidence="2 3">
    <name type="scientific">Cucurbitaria berberidis CBS 394.84</name>
    <dbReference type="NCBI Taxonomy" id="1168544"/>
    <lineage>
        <taxon>Eukaryota</taxon>
        <taxon>Fungi</taxon>
        <taxon>Dikarya</taxon>
        <taxon>Ascomycota</taxon>
        <taxon>Pezizomycotina</taxon>
        <taxon>Dothideomycetes</taxon>
        <taxon>Pleosporomycetidae</taxon>
        <taxon>Pleosporales</taxon>
        <taxon>Pleosporineae</taxon>
        <taxon>Cucurbitariaceae</taxon>
        <taxon>Cucurbitaria</taxon>
    </lineage>
</organism>
<feature type="compositionally biased region" description="Polar residues" evidence="1">
    <location>
        <begin position="1"/>
        <end position="14"/>
    </location>
</feature>
<reference evidence="2" key="1">
    <citation type="submission" date="2020-01" db="EMBL/GenBank/DDBJ databases">
        <authorList>
            <consortium name="DOE Joint Genome Institute"/>
            <person name="Haridas S."/>
            <person name="Albert R."/>
            <person name="Binder M."/>
            <person name="Bloem J."/>
            <person name="Labutti K."/>
            <person name="Salamov A."/>
            <person name="Andreopoulos B."/>
            <person name="Baker S.E."/>
            <person name="Barry K."/>
            <person name="Bills G."/>
            <person name="Bluhm B.H."/>
            <person name="Cannon C."/>
            <person name="Castanera R."/>
            <person name="Culley D.E."/>
            <person name="Daum C."/>
            <person name="Ezra D."/>
            <person name="Gonzalez J.B."/>
            <person name="Henrissat B."/>
            <person name="Kuo A."/>
            <person name="Liang C."/>
            <person name="Lipzen A."/>
            <person name="Lutzoni F."/>
            <person name="Magnuson J."/>
            <person name="Mondo S."/>
            <person name="Nolan M."/>
            <person name="Ohm R."/>
            <person name="Pangilinan J."/>
            <person name="Park H.-J."/>
            <person name="Ramirez L."/>
            <person name="Alfaro M."/>
            <person name="Sun H."/>
            <person name="Tritt A."/>
            <person name="Yoshinaga Y."/>
            <person name="Zwiers L.-H."/>
            <person name="Turgeon B.G."/>
            <person name="Goodwin S.B."/>
            <person name="Spatafora J.W."/>
            <person name="Crous P.W."/>
            <person name="Grigoriev I.V."/>
        </authorList>
    </citation>
    <scope>NUCLEOTIDE SEQUENCE</scope>
    <source>
        <strain evidence="2">CBS 394.84</strain>
    </source>
</reference>
<name>A0A9P4GDA6_9PLEO</name>
<dbReference type="EMBL" id="ML976617">
    <property type="protein sequence ID" value="KAF1843100.1"/>
    <property type="molecule type" value="Genomic_DNA"/>
</dbReference>
<evidence type="ECO:0000313" key="2">
    <source>
        <dbReference type="EMBL" id="KAF1843100.1"/>
    </source>
</evidence>
<feature type="region of interest" description="Disordered" evidence="1">
    <location>
        <begin position="1"/>
        <end position="88"/>
    </location>
</feature>
<proteinExistence type="predicted"/>
<dbReference type="AlphaFoldDB" id="A0A9P4GDA6"/>
<feature type="compositionally biased region" description="Basic and acidic residues" evidence="1">
    <location>
        <begin position="15"/>
        <end position="24"/>
    </location>
</feature>
<comment type="caution">
    <text evidence="2">The sequence shown here is derived from an EMBL/GenBank/DDBJ whole genome shotgun (WGS) entry which is preliminary data.</text>
</comment>
<accession>A0A9P4GDA6</accession>
<dbReference type="RefSeq" id="XP_040785663.1">
    <property type="nucleotide sequence ID" value="XM_040936105.1"/>
</dbReference>
<protein>
    <submittedName>
        <fullName evidence="2">Uncharacterized protein</fullName>
    </submittedName>
</protein>
<keyword evidence="3" id="KW-1185">Reference proteome</keyword>